<evidence type="ECO:0000313" key="1">
    <source>
        <dbReference type="EMBL" id="OGZ63607.1"/>
    </source>
</evidence>
<dbReference type="Proteomes" id="UP000176855">
    <property type="component" value="Unassembled WGS sequence"/>
</dbReference>
<dbReference type="STRING" id="1802202.A2730_03600"/>
<protein>
    <submittedName>
        <fullName evidence="1">Uncharacterized protein</fullName>
    </submittedName>
</protein>
<evidence type="ECO:0000313" key="2">
    <source>
        <dbReference type="Proteomes" id="UP000176855"/>
    </source>
</evidence>
<proteinExistence type="predicted"/>
<reference evidence="1 2" key="1">
    <citation type="journal article" date="2016" name="Nat. Commun.">
        <title>Thousands of microbial genomes shed light on interconnected biogeochemical processes in an aquifer system.</title>
        <authorList>
            <person name="Anantharaman K."/>
            <person name="Brown C.T."/>
            <person name="Hug L.A."/>
            <person name="Sharon I."/>
            <person name="Castelle C.J."/>
            <person name="Probst A.J."/>
            <person name="Thomas B.C."/>
            <person name="Singh A."/>
            <person name="Wilkins M.J."/>
            <person name="Karaoz U."/>
            <person name="Brodie E.L."/>
            <person name="Williams K.H."/>
            <person name="Hubbard S.S."/>
            <person name="Banfield J.F."/>
        </authorList>
    </citation>
    <scope>NUCLEOTIDE SEQUENCE [LARGE SCALE GENOMIC DNA]</scope>
</reference>
<accession>A0A1G2HM83</accession>
<comment type="caution">
    <text evidence="1">The sequence shown here is derived from an EMBL/GenBank/DDBJ whole genome shotgun (WGS) entry which is preliminary data.</text>
</comment>
<organism evidence="1 2">
    <name type="scientific">Candidatus Staskawiczbacteria bacterium RIFCSPHIGHO2_01_FULL_39_25</name>
    <dbReference type="NCBI Taxonomy" id="1802202"/>
    <lineage>
        <taxon>Bacteria</taxon>
        <taxon>Candidatus Staskawicziibacteriota</taxon>
    </lineage>
</organism>
<sequence>MNYIHKELADGRWLKFSFAEQMANTGAEIGRAINWKIKDEKISNLAFERGLELLDLTINDPKNSRKLKELCRLREVLADYFMGNNEYGSTDQSWNNYFYFFNAAVSAKYF</sequence>
<dbReference type="EMBL" id="MHOO01000012">
    <property type="protein sequence ID" value="OGZ63607.1"/>
    <property type="molecule type" value="Genomic_DNA"/>
</dbReference>
<dbReference type="AlphaFoldDB" id="A0A1G2HM83"/>
<gene>
    <name evidence="1" type="ORF">A2730_03600</name>
</gene>
<name>A0A1G2HM83_9BACT</name>